<evidence type="ECO:0000313" key="3">
    <source>
        <dbReference type="Proteomes" id="UP000182977"/>
    </source>
</evidence>
<accession>A0A1H2K5S6</accession>
<sequence>MTARTSSKTKRLRRARKRLEVRRDRPSATVVPLRARVLRQLEIWGGAAVLAAGAYVGAVIAVEAFLDDRDDESPLATAAEALGDGNVYVDSRAEGVVDEAGLTALEERAAGASQPTRVLIWPLDGGWPADVVEHIAARSDLDSRFLLVDEEGRTAVASTLDEWEPSIDDTEGMPPADAAAQALEELEATPLQGEPEEYDEGSQPFGSTWLAAALGGLLGVAIILLAVSGGFVAFGVLLLAAAPGWFAVDAYRRRRAGPAIANIEARPARRRGPNRLVYRPPNDVLVRLNTIRATERAERLRDELLALGERMAASTDDATGAAWEQALDCYATAGRIADRVEGDTDLASHADVVAGLVLVARGRQAVDAAESGNEPAESADCFANPFHGPSVGAVPTIALGAQRPPAWVPHQVDVCSTCRAAAEKGIAVADPLVLDSGGGRMQAYWMLDVTPWARLGYGVATRELIDAWSRPRV</sequence>
<reference evidence="3" key="1">
    <citation type="submission" date="2016-10" db="EMBL/GenBank/DDBJ databases">
        <authorList>
            <person name="Varghese N."/>
            <person name="Submissions S."/>
        </authorList>
    </citation>
    <scope>NUCLEOTIDE SEQUENCE [LARGE SCALE GENOMIC DNA]</scope>
    <source>
        <strain evidence="3">DSM 45079</strain>
    </source>
</reference>
<evidence type="ECO:0000313" key="2">
    <source>
        <dbReference type="EMBL" id="SDU64039.1"/>
    </source>
</evidence>
<keyword evidence="1" id="KW-0472">Membrane</keyword>
<gene>
    <name evidence="2" type="ORF">SAMN04488563_3459</name>
</gene>
<dbReference type="AlphaFoldDB" id="A0A1H2K5S6"/>
<keyword evidence="1" id="KW-0812">Transmembrane</keyword>
<feature type="transmembrane region" description="Helical" evidence="1">
    <location>
        <begin position="213"/>
        <end position="246"/>
    </location>
</feature>
<evidence type="ECO:0000256" key="1">
    <source>
        <dbReference type="SAM" id="Phobius"/>
    </source>
</evidence>
<keyword evidence="3" id="KW-1185">Reference proteome</keyword>
<dbReference type="EMBL" id="LT629791">
    <property type="protein sequence ID" value="SDU64039.1"/>
    <property type="molecule type" value="Genomic_DNA"/>
</dbReference>
<dbReference type="STRING" id="419479.SAMN04488563_3459"/>
<dbReference type="Proteomes" id="UP000182977">
    <property type="component" value="Chromosome I"/>
</dbReference>
<keyword evidence="1" id="KW-1133">Transmembrane helix</keyword>
<name>A0A1H2K5S6_9ACTN</name>
<proteinExistence type="predicted"/>
<protein>
    <submittedName>
        <fullName evidence="2">Uncharacterized protein</fullName>
    </submittedName>
</protein>
<feature type="transmembrane region" description="Helical" evidence="1">
    <location>
        <begin position="43"/>
        <end position="66"/>
    </location>
</feature>
<organism evidence="2 3">
    <name type="scientific">Jiangella alkaliphila</name>
    <dbReference type="NCBI Taxonomy" id="419479"/>
    <lineage>
        <taxon>Bacteria</taxon>
        <taxon>Bacillati</taxon>
        <taxon>Actinomycetota</taxon>
        <taxon>Actinomycetes</taxon>
        <taxon>Jiangellales</taxon>
        <taxon>Jiangellaceae</taxon>
        <taxon>Jiangella</taxon>
    </lineage>
</organism>